<feature type="compositionally biased region" description="Pro residues" evidence="1">
    <location>
        <begin position="28"/>
        <end position="43"/>
    </location>
</feature>
<reference evidence="2 3" key="1">
    <citation type="journal article" date="2019" name="Int. J. Syst. Evol. Microbiol.">
        <title>The Global Catalogue of Microorganisms (GCM) 10K type strain sequencing project: providing services to taxonomists for standard genome sequencing and annotation.</title>
        <authorList>
            <consortium name="The Broad Institute Genomics Platform"/>
            <consortium name="The Broad Institute Genome Sequencing Center for Infectious Disease"/>
            <person name="Wu L."/>
            <person name="Ma J."/>
        </authorList>
    </citation>
    <scope>NUCLEOTIDE SEQUENCE [LARGE SCALE GENOMIC DNA]</scope>
    <source>
        <strain evidence="2 3">JCM 14559</strain>
    </source>
</reference>
<comment type="caution">
    <text evidence="2">The sequence shown here is derived from an EMBL/GenBank/DDBJ whole genome shotgun (WGS) entry which is preliminary data.</text>
</comment>
<sequence>MSPFPATRTTHTPDPSGQGPVADRAGSPPVPAGSPQQPFPAGPAVPGRAATGDLEWP</sequence>
<protein>
    <submittedName>
        <fullName evidence="2">Uncharacterized protein</fullName>
    </submittedName>
</protein>
<evidence type="ECO:0000313" key="2">
    <source>
        <dbReference type="EMBL" id="GAA2087995.1"/>
    </source>
</evidence>
<name>A0ABN2WAV2_9ACTN</name>
<evidence type="ECO:0000313" key="3">
    <source>
        <dbReference type="Proteomes" id="UP001500897"/>
    </source>
</evidence>
<keyword evidence="3" id="KW-1185">Reference proteome</keyword>
<proteinExistence type="predicted"/>
<gene>
    <name evidence="2" type="ORF">GCM10009759_09800</name>
</gene>
<feature type="region of interest" description="Disordered" evidence="1">
    <location>
        <begin position="1"/>
        <end position="57"/>
    </location>
</feature>
<evidence type="ECO:0000256" key="1">
    <source>
        <dbReference type="SAM" id="MobiDB-lite"/>
    </source>
</evidence>
<dbReference type="Proteomes" id="UP001500897">
    <property type="component" value="Unassembled WGS sequence"/>
</dbReference>
<dbReference type="EMBL" id="BAAANS010000004">
    <property type="protein sequence ID" value="GAA2087995.1"/>
    <property type="molecule type" value="Genomic_DNA"/>
</dbReference>
<organism evidence="2 3">
    <name type="scientific">Kitasatospora saccharophila</name>
    <dbReference type="NCBI Taxonomy" id="407973"/>
    <lineage>
        <taxon>Bacteria</taxon>
        <taxon>Bacillati</taxon>
        <taxon>Actinomycetota</taxon>
        <taxon>Actinomycetes</taxon>
        <taxon>Kitasatosporales</taxon>
        <taxon>Streptomycetaceae</taxon>
        <taxon>Kitasatospora</taxon>
    </lineage>
</organism>
<accession>A0ABN2WAV2</accession>